<dbReference type="InterPro" id="IPR050058">
    <property type="entry name" value="Ala-tRNA_ligase"/>
</dbReference>
<sequence>MRRLMTVTPFLYMLFPNLPPFCSNYGMSIMVFSTDETTNKAVVCAGVPDKSDEFKQLDVTEWLTTALGPLKGRCGKGKSGLASGQGTDASQVKAALDLAASFASMKLN</sequence>
<dbReference type="InterPro" id="IPR003156">
    <property type="entry name" value="DHHA1_dom"/>
</dbReference>
<evidence type="ECO:0000259" key="1">
    <source>
        <dbReference type="Pfam" id="PF02272"/>
    </source>
</evidence>
<name>A0A078JNF9_BRANA</name>
<dbReference type="GO" id="GO:0003676">
    <property type="term" value="F:nucleic acid binding"/>
    <property type="evidence" value="ECO:0007669"/>
    <property type="project" value="InterPro"/>
</dbReference>
<dbReference type="OMA" id="PPFCSNY"/>
<reference evidence="2 3" key="1">
    <citation type="journal article" date="2014" name="Science">
        <title>Plant genetics. Early allopolyploid evolution in the post-Neolithic Brassica napus oilseed genome.</title>
        <authorList>
            <person name="Chalhoub B."/>
            <person name="Denoeud F."/>
            <person name="Liu S."/>
            <person name="Parkin I.A."/>
            <person name="Tang H."/>
            <person name="Wang X."/>
            <person name="Chiquet J."/>
            <person name="Belcram H."/>
            <person name="Tong C."/>
            <person name="Samans B."/>
            <person name="Correa M."/>
            <person name="Da Silva C."/>
            <person name="Just J."/>
            <person name="Falentin C."/>
            <person name="Koh C.S."/>
            <person name="Le Clainche I."/>
            <person name="Bernard M."/>
            <person name="Bento P."/>
            <person name="Noel B."/>
            <person name="Labadie K."/>
            <person name="Alberti A."/>
            <person name="Charles M."/>
            <person name="Arnaud D."/>
            <person name="Guo H."/>
            <person name="Daviaud C."/>
            <person name="Alamery S."/>
            <person name="Jabbari K."/>
            <person name="Zhao M."/>
            <person name="Edger P.P."/>
            <person name="Chelaifa H."/>
            <person name="Tack D."/>
            <person name="Lassalle G."/>
            <person name="Mestiri I."/>
            <person name="Schnel N."/>
            <person name="Le Paslier M.C."/>
            <person name="Fan G."/>
            <person name="Renault V."/>
            <person name="Bayer P.E."/>
            <person name="Golicz A.A."/>
            <person name="Manoli S."/>
            <person name="Lee T.H."/>
            <person name="Thi V.H."/>
            <person name="Chalabi S."/>
            <person name="Hu Q."/>
            <person name="Fan C."/>
            <person name="Tollenaere R."/>
            <person name="Lu Y."/>
            <person name="Battail C."/>
            <person name="Shen J."/>
            <person name="Sidebottom C.H."/>
            <person name="Wang X."/>
            <person name="Canaguier A."/>
            <person name="Chauveau A."/>
            <person name="Berard A."/>
            <person name="Deniot G."/>
            <person name="Guan M."/>
            <person name="Liu Z."/>
            <person name="Sun F."/>
            <person name="Lim Y.P."/>
            <person name="Lyons E."/>
            <person name="Town C.D."/>
            <person name="Bancroft I."/>
            <person name="Wang X."/>
            <person name="Meng J."/>
            <person name="Ma J."/>
            <person name="Pires J.C."/>
            <person name="King G.J."/>
            <person name="Brunel D."/>
            <person name="Delourme R."/>
            <person name="Renard M."/>
            <person name="Aury J.M."/>
            <person name="Adams K.L."/>
            <person name="Batley J."/>
            <person name="Snowdon R.J."/>
            <person name="Tost J."/>
            <person name="Edwards D."/>
            <person name="Zhou Y."/>
            <person name="Hua W."/>
            <person name="Sharpe A.G."/>
            <person name="Paterson A.H."/>
            <person name="Guan C."/>
            <person name="Wincker P."/>
        </authorList>
    </citation>
    <scope>NUCLEOTIDE SEQUENCE [LARGE SCALE GENOMIC DNA]</scope>
    <source>
        <strain evidence="3">cv. Darmor-bzh</strain>
    </source>
</reference>
<gene>
    <name evidence="2" type="primary">BnaCnng61840D</name>
    <name evidence="2" type="ORF">GSBRNA2T00083034001</name>
</gene>
<keyword evidence="3" id="KW-1185">Reference proteome</keyword>
<dbReference type="STRING" id="3708.A0A078JNF9"/>
<evidence type="ECO:0000313" key="2">
    <source>
        <dbReference type="EMBL" id="CDY69088.1"/>
    </source>
</evidence>
<dbReference type="Gene3D" id="3.10.310.40">
    <property type="match status" value="1"/>
</dbReference>
<dbReference type="Pfam" id="PF02272">
    <property type="entry name" value="DHHA1"/>
    <property type="match status" value="1"/>
</dbReference>
<evidence type="ECO:0000313" key="3">
    <source>
        <dbReference type="Proteomes" id="UP000028999"/>
    </source>
</evidence>
<dbReference type="Proteomes" id="UP000028999">
    <property type="component" value="Unassembled WGS sequence"/>
</dbReference>
<accession>A0A078JNF9</accession>
<dbReference type="PaxDb" id="3708-A0A078JNF9"/>
<feature type="domain" description="DHHA1" evidence="1">
    <location>
        <begin position="22"/>
        <end position="103"/>
    </location>
</feature>
<protein>
    <submittedName>
        <fullName evidence="2">BnaCnng61840D protein</fullName>
    </submittedName>
</protein>
<dbReference type="AlphaFoldDB" id="A0A078JNF9"/>
<dbReference type="EMBL" id="LK038628">
    <property type="protein sequence ID" value="CDY69088.1"/>
    <property type="molecule type" value="Genomic_DNA"/>
</dbReference>
<dbReference type="PANTHER" id="PTHR11777:SF35">
    <property type="entry name" value="ALANINE--TRNA LIGASE"/>
    <property type="match status" value="1"/>
</dbReference>
<dbReference type="PANTHER" id="PTHR11777">
    <property type="entry name" value="ALANYL-TRNA SYNTHETASE"/>
    <property type="match status" value="1"/>
</dbReference>
<proteinExistence type="predicted"/>
<dbReference type="Gramene" id="CDY69088">
    <property type="protein sequence ID" value="CDY69088"/>
    <property type="gene ID" value="GSBRNA2T00083034001"/>
</dbReference>
<organism evidence="2 3">
    <name type="scientific">Brassica napus</name>
    <name type="common">Rape</name>
    <dbReference type="NCBI Taxonomy" id="3708"/>
    <lineage>
        <taxon>Eukaryota</taxon>
        <taxon>Viridiplantae</taxon>
        <taxon>Streptophyta</taxon>
        <taxon>Embryophyta</taxon>
        <taxon>Tracheophyta</taxon>
        <taxon>Spermatophyta</taxon>
        <taxon>Magnoliopsida</taxon>
        <taxon>eudicotyledons</taxon>
        <taxon>Gunneridae</taxon>
        <taxon>Pentapetalae</taxon>
        <taxon>rosids</taxon>
        <taxon>malvids</taxon>
        <taxon>Brassicales</taxon>
        <taxon>Brassicaceae</taxon>
        <taxon>Brassiceae</taxon>
        <taxon>Brassica</taxon>
    </lineage>
</organism>